<dbReference type="Gene3D" id="1.10.606.20">
    <property type="match status" value="1"/>
</dbReference>
<dbReference type="PANTHER" id="PTHR34599:SF1">
    <property type="entry name" value="PHOSPHATIDIC ACID PHOSPHATASE TYPE 2_HALOPEROXIDASE DOMAIN-CONTAINING PROTEIN"/>
    <property type="match status" value="1"/>
</dbReference>
<dbReference type="Proteomes" id="UP000317078">
    <property type="component" value="Unassembled WGS sequence"/>
</dbReference>
<gene>
    <name evidence="4" type="ORF">EAH89_03905</name>
</gene>
<dbReference type="PANTHER" id="PTHR34599">
    <property type="entry name" value="PEROXIDASE-RELATED"/>
    <property type="match status" value="1"/>
</dbReference>
<feature type="region of interest" description="Disordered" evidence="1">
    <location>
        <begin position="130"/>
        <end position="157"/>
    </location>
</feature>
<dbReference type="RefSeq" id="WP_140881447.1">
    <property type="nucleotide sequence ID" value="NZ_RCZP01000002.1"/>
</dbReference>
<keyword evidence="5" id="KW-1185">Reference proteome</keyword>
<dbReference type="CDD" id="cd03398">
    <property type="entry name" value="PAP2_haloperoxidase"/>
    <property type="match status" value="1"/>
</dbReference>
<evidence type="ECO:0000313" key="5">
    <source>
        <dbReference type="Proteomes" id="UP000317078"/>
    </source>
</evidence>
<accession>A0A502GEH2</accession>
<feature type="signal peptide" evidence="2">
    <location>
        <begin position="1"/>
        <end position="23"/>
    </location>
</feature>
<dbReference type="InterPro" id="IPR000326">
    <property type="entry name" value="PAP2/HPO"/>
</dbReference>
<comment type="caution">
    <text evidence="4">The sequence shown here is derived from an EMBL/GenBank/DDBJ whole genome shotgun (WGS) entry which is preliminary data.</text>
</comment>
<dbReference type="SUPFAM" id="SSF48317">
    <property type="entry name" value="Acid phosphatase/Vanadium-dependent haloperoxidase"/>
    <property type="match status" value="2"/>
</dbReference>
<dbReference type="AlphaFoldDB" id="A0A502GEH2"/>
<evidence type="ECO:0000259" key="3">
    <source>
        <dbReference type="SMART" id="SM00014"/>
    </source>
</evidence>
<feature type="domain" description="Phosphatidic acid phosphatase type 2/haloperoxidase" evidence="3">
    <location>
        <begin position="113"/>
        <end position="220"/>
    </location>
</feature>
<evidence type="ECO:0000256" key="2">
    <source>
        <dbReference type="SAM" id="SignalP"/>
    </source>
</evidence>
<dbReference type="EMBL" id="RCZP01000002">
    <property type="protein sequence ID" value="TPG60519.1"/>
    <property type="molecule type" value="Genomic_DNA"/>
</dbReference>
<proteinExistence type="predicted"/>
<organism evidence="4 5">
    <name type="scientific">Muricoccus nepalensis</name>
    <dbReference type="NCBI Taxonomy" id="1854500"/>
    <lineage>
        <taxon>Bacteria</taxon>
        <taxon>Pseudomonadati</taxon>
        <taxon>Pseudomonadota</taxon>
        <taxon>Alphaproteobacteria</taxon>
        <taxon>Acetobacterales</taxon>
        <taxon>Roseomonadaceae</taxon>
        <taxon>Muricoccus</taxon>
    </lineage>
</organism>
<dbReference type="CDD" id="cd03380">
    <property type="entry name" value="PAP2_like_1"/>
    <property type="match status" value="1"/>
</dbReference>
<name>A0A502GEH2_9PROT</name>
<reference evidence="4 5" key="1">
    <citation type="journal article" date="2019" name="Environ. Microbiol.">
        <title>Species interactions and distinct microbial communities in high Arctic permafrost affected cryosols are associated with the CH4 and CO2 gas fluxes.</title>
        <authorList>
            <person name="Altshuler I."/>
            <person name="Hamel J."/>
            <person name="Turney S."/>
            <person name="Magnuson E."/>
            <person name="Levesque R."/>
            <person name="Greer C."/>
            <person name="Whyte L.G."/>
        </authorList>
    </citation>
    <scope>NUCLEOTIDE SEQUENCE [LARGE SCALE GENOMIC DNA]</scope>
    <source>
        <strain evidence="4 5">S9.3B</strain>
    </source>
</reference>
<dbReference type="Pfam" id="PF01569">
    <property type="entry name" value="PAP2"/>
    <property type="match status" value="1"/>
</dbReference>
<dbReference type="Gene3D" id="1.20.144.10">
    <property type="entry name" value="Phosphatidic acid phosphatase type 2/haloperoxidase"/>
    <property type="match status" value="1"/>
</dbReference>
<sequence length="460" mass="48628">MFPLARFRSAALAALLLASPPLAPPGAAQPAEPGRPWVLPSAGAFRLPPPPDAAATRAELDALRAIAAARTPEEVTRAAWWASTAPAYRWNQVALEESLAAGLNVNLASRRLALLHTALDDAMAAAWDSKEAHRRPRPSEADPSFAPALPTPAGPSYPDEHAAAAAVAAAILGEVFPERAAALASRAEEAARMRLVAGHAFPSDVEAGTALGRKVAAAALERGRGDGSDARWTGRVPAGPGLWNGTNPILPQAGTWKPWLLAAPDEFRPPPPAAADSPERAAEMAALRAFPRTPLTNARALFWEVAVGGLRNFEFWNLQAGRLLLEAGQGNDARRAARTFALLNVSLYDAGVACWDAKYAYWAIRPFQLDPEFRTAFPTPNHPSYPAAHSCYSSASAGVLAHLFPADAEPLAILAREAGDSRVWAGIHYPSDVAAGQRLGRQVAARAIERARAAGAYSSE</sequence>
<keyword evidence="2" id="KW-0732">Signal</keyword>
<evidence type="ECO:0000256" key="1">
    <source>
        <dbReference type="SAM" id="MobiDB-lite"/>
    </source>
</evidence>
<dbReference type="InterPro" id="IPR052559">
    <property type="entry name" value="V-haloperoxidase"/>
</dbReference>
<dbReference type="OrthoDB" id="103227at2"/>
<dbReference type="SMART" id="SM00014">
    <property type="entry name" value="acidPPc"/>
    <property type="match status" value="2"/>
</dbReference>
<evidence type="ECO:0000313" key="4">
    <source>
        <dbReference type="EMBL" id="TPG60519.1"/>
    </source>
</evidence>
<dbReference type="InterPro" id="IPR036938">
    <property type="entry name" value="PAP2/HPO_sf"/>
</dbReference>
<protein>
    <submittedName>
        <fullName evidence="4">Phosphatase PAP2 family protein</fullName>
    </submittedName>
</protein>
<feature type="domain" description="Phosphatidic acid phosphatase type 2/haloperoxidase" evidence="3">
    <location>
        <begin position="340"/>
        <end position="448"/>
    </location>
</feature>
<feature type="chain" id="PRO_5021452691" evidence="2">
    <location>
        <begin position="24"/>
        <end position="460"/>
    </location>
</feature>